<dbReference type="InterPro" id="IPR036390">
    <property type="entry name" value="WH_DNA-bd_sf"/>
</dbReference>
<dbReference type="InterPro" id="IPR036388">
    <property type="entry name" value="WH-like_DNA-bd_sf"/>
</dbReference>
<dbReference type="AlphaFoldDB" id="A0A6J7EP59"/>
<evidence type="ECO:0000313" key="2">
    <source>
        <dbReference type="EMBL" id="CAB4883015.1"/>
    </source>
</evidence>
<dbReference type="PANTHER" id="PTHR33164">
    <property type="entry name" value="TRANSCRIPTIONAL REGULATOR, MARR FAMILY"/>
    <property type="match status" value="1"/>
</dbReference>
<dbReference type="SUPFAM" id="SSF46785">
    <property type="entry name" value="Winged helix' DNA-binding domain"/>
    <property type="match status" value="1"/>
</dbReference>
<dbReference type="SMART" id="SM00347">
    <property type="entry name" value="HTH_MARR"/>
    <property type="match status" value="1"/>
</dbReference>
<dbReference type="InterPro" id="IPR000835">
    <property type="entry name" value="HTH_MarR-typ"/>
</dbReference>
<organism evidence="2">
    <name type="scientific">freshwater metagenome</name>
    <dbReference type="NCBI Taxonomy" id="449393"/>
    <lineage>
        <taxon>unclassified sequences</taxon>
        <taxon>metagenomes</taxon>
        <taxon>ecological metagenomes</taxon>
    </lineage>
</organism>
<dbReference type="Gene3D" id="1.10.10.10">
    <property type="entry name" value="Winged helix-like DNA-binding domain superfamily/Winged helix DNA-binding domain"/>
    <property type="match status" value="1"/>
</dbReference>
<protein>
    <submittedName>
        <fullName evidence="2">Unannotated protein</fullName>
    </submittedName>
</protein>
<dbReference type="InterPro" id="IPR039422">
    <property type="entry name" value="MarR/SlyA-like"/>
</dbReference>
<name>A0A6J7EP59_9ZZZZ</name>
<dbReference type="PRINTS" id="PR00598">
    <property type="entry name" value="HTHMARR"/>
</dbReference>
<feature type="domain" description="HTH marR-type" evidence="1">
    <location>
        <begin position="3"/>
        <end position="145"/>
    </location>
</feature>
<dbReference type="EMBL" id="CAFBLP010000042">
    <property type="protein sequence ID" value="CAB4883015.1"/>
    <property type="molecule type" value="Genomic_DNA"/>
</dbReference>
<evidence type="ECO:0000259" key="1">
    <source>
        <dbReference type="PROSITE" id="PS50995"/>
    </source>
</evidence>
<accession>A0A6J7EP59</accession>
<dbReference type="GO" id="GO:0006950">
    <property type="term" value="P:response to stress"/>
    <property type="evidence" value="ECO:0007669"/>
    <property type="project" value="TreeGrafter"/>
</dbReference>
<proteinExistence type="predicted"/>
<gene>
    <name evidence="2" type="ORF">UFOPK3376_01745</name>
</gene>
<dbReference type="Pfam" id="PF01047">
    <property type="entry name" value="MarR"/>
    <property type="match status" value="1"/>
</dbReference>
<sequence>MTSGRLTATEMRAWRAYAETIDHLRAALEADLVPHGLSLGDYEVLVILSESVDGRLRMCDLSNELGLSPSGLTRRLDGLVKADYVARTQGTSDRRVMYASITSEGRHALQRAVPDHVRSVRTHLIDRLTPAQVTALGDIFRAVGDGLGRQSRSGT</sequence>
<dbReference type="GO" id="GO:0003700">
    <property type="term" value="F:DNA-binding transcription factor activity"/>
    <property type="evidence" value="ECO:0007669"/>
    <property type="project" value="InterPro"/>
</dbReference>
<dbReference type="PANTHER" id="PTHR33164:SF99">
    <property type="entry name" value="MARR FAMILY REGULATORY PROTEIN"/>
    <property type="match status" value="1"/>
</dbReference>
<dbReference type="PROSITE" id="PS50995">
    <property type="entry name" value="HTH_MARR_2"/>
    <property type="match status" value="1"/>
</dbReference>
<reference evidence="2" key="1">
    <citation type="submission" date="2020-05" db="EMBL/GenBank/DDBJ databases">
        <authorList>
            <person name="Chiriac C."/>
            <person name="Salcher M."/>
            <person name="Ghai R."/>
            <person name="Kavagutti S V."/>
        </authorList>
    </citation>
    <scope>NUCLEOTIDE SEQUENCE</scope>
</reference>